<dbReference type="GO" id="GO:0009307">
    <property type="term" value="P:DNA restriction-modification system"/>
    <property type="evidence" value="ECO:0007669"/>
    <property type="project" value="UniProtKB-KW"/>
</dbReference>
<dbReference type="GO" id="GO:0003677">
    <property type="term" value="F:DNA binding"/>
    <property type="evidence" value="ECO:0007669"/>
    <property type="project" value="UniProtKB-KW"/>
</dbReference>
<keyword evidence="5" id="KW-0255">Endonuclease</keyword>
<dbReference type="EMBL" id="LT629708">
    <property type="protein sequence ID" value="SDP22622.1"/>
    <property type="molecule type" value="Genomic_DNA"/>
</dbReference>
<dbReference type="CDD" id="cd17260">
    <property type="entry name" value="RMtype1_S_EcoEI-TRD1-CR1_like"/>
    <property type="match status" value="1"/>
</dbReference>
<keyword evidence="3" id="KW-0238">DNA-binding</keyword>
<evidence type="ECO:0000313" key="5">
    <source>
        <dbReference type="EMBL" id="OIN09459.1"/>
    </source>
</evidence>
<proteinExistence type="inferred from homology"/>
<evidence type="ECO:0000313" key="6">
    <source>
        <dbReference type="EMBL" id="SDP22622.1"/>
    </source>
</evidence>
<protein>
    <submittedName>
        <fullName evidence="5">Restriction endonuclease</fullName>
    </submittedName>
    <submittedName>
        <fullName evidence="6">Type I restriction enzyme, S subunit</fullName>
    </submittedName>
</protein>
<dbReference type="InterPro" id="IPR044946">
    <property type="entry name" value="Restrct_endonuc_typeI_TRD_sf"/>
</dbReference>
<dbReference type="PANTHER" id="PTHR43140:SF1">
    <property type="entry name" value="TYPE I RESTRICTION ENZYME ECOKI SPECIFICITY SUBUNIT"/>
    <property type="match status" value="1"/>
</dbReference>
<keyword evidence="8" id="KW-1185">Reference proteome</keyword>
<dbReference type="GO" id="GO:0004519">
    <property type="term" value="F:endonuclease activity"/>
    <property type="evidence" value="ECO:0007669"/>
    <property type="project" value="UniProtKB-KW"/>
</dbReference>
<dbReference type="Proteomes" id="UP000182654">
    <property type="component" value="Chromosome I"/>
</dbReference>
<evidence type="ECO:0000256" key="1">
    <source>
        <dbReference type="ARBA" id="ARBA00010923"/>
    </source>
</evidence>
<keyword evidence="5" id="KW-0540">Nuclease</keyword>
<evidence type="ECO:0000256" key="3">
    <source>
        <dbReference type="ARBA" id="ARBA00023125"/>
    </source>
</evidence>
<dbReference type="InterPro" id="IPR051212">
    <property type="entry name" value="Type-I_RE_S_subunit"/>
</dbReference>
<keyword evidence="2" id="KW-0680">Restriction system</keyword>
<sequence>MTALLTDNLPLLAGAPNGIKKLRELILELAVRGKLVPQDPNDEPANKLLKRIAEEKARLVAEGKFKKQKPLTMIYEEAQPFELPAGWKWSSLVQVAFVNPRNAATDSLEVSFVPMTFIGTRFDDQHAQEPRLWGEVKQGFTHFAEGDIGVAKITPCFENSKACVFSNLVNGLGAGTTELHIVRPVTGTLDPRYVLAYLKSPQFLLVGETKMTGTAGQKRLPKDFVEANPFPLPPLAEQHRIVAKVDELMTLCDRLEAQQADAGNAHAQLVQALLDSLTQARDATEFAANWQRLAEHFHTLFTTEPSIGALKQTLLQLAVMGKLLTQDPSDEPAGELIKKIEREKNRQIETGKLKRPKQADPIDGVNKSFQIPTSWEWTRLANITFQITDGAHHTPTYIDAGIPFLSVKDMSGGTLDFTATRFISEEAHELLSKRCHPQRGDLLLTKIGTTGVPVIVDTDQPFSIFVSVGLIKAPWDHLNVNYLQLLIGSPFVKKQSADGTEGVGNKNLVLRKIANFLIAIPPLAEQHRIVAKVEELMVFCNQLKTRLTRARQLNEQLASTLVERALAGNVQQTPIGTHQQAARTLLAAEVTHRLHNQRTFGQRKLQKVIYLAEHAAGLSAIQGEYLRDAAGPHDRQLMNKVEGQMQTHQWYERIERETVGHAYRPLSQAGQHRQAYSSAWSVAERATIEQVIELMRDWDTDRCEMTVTLYAAWNDFILEGRLVSDEAIVNEVMHSWNDTKLRFGKTEWLAVIAEMKKHKILMPTGFGKRTKGGMLSLPGFE</sequence>
<name>A0A1H0QZ88_9PSED</name>
<dbReference type="AlphaFoldDB" id="A0A1H0QZ88"/>
<dbReference type="EMBL" id="MDGK01000031">
    <property type="protein sequence ID" value="OIN09459.1"/>
    <property type="molecule type" value="Genomic_DNA"/>
</dbReference>
<dbReference type="RefSeq" id="WP_071489978.1">
    <property type="nucleotide sequence ID" value="NZ_LT629708.1"/>
</dbReference>
<evidence type="ECO:0000256" key="2">
    <source>
        <dbReference type="ARBA" id="ARBA00022747"/>
    </source>
</evidence>
<reference evidence="6 8" key="2">
    <citation type="submission" date="2016-10" db="EMBL/GenBank/DDBJ databases">
        <authorList>
            <person name="Varghese N."/>
            <person name="Submissions S."/>
        </authorList>
    </citation>
    <scope>NUCLEOTIDE SEQUENCE [LARGE SCALE GENOMIC DNA]</scope>
    <source>
        <strain evidence="6 8">BS2774</strain>
    </source>
</reference>
<feature type="domain" description="Type I restriction modification DNA specificity" evidence="4">
    <location>
        <begin position="401"/>
        <end position="546"/>
    </location>
</feature>
<dbReference type="Pfam" id="PF01420">
    <property type="entry name" value="Methylase_S"/>
    <property type="match status" value="1"/>
</dbReference>
<dbReference type="PANTHER" id="PTHR43140">
    <property type="entry name" value="TYPE-1 RESTRICTION ENZYME ECOKI SPECIFICITY PROTEIN"/>
    <property type="match status" value="1"/>
</dbReference>
<dbReference type="CDD" id="cd17246">
    <property type="entry name" value="RMtype1_S_SonII-TRD2-CR2_like"/>
    <property type="match status" value="1"/>
</dbReference>
<dbReference type="Gene3D" id="3.90.220.20">
    <property type="entry name" value="DNA methylase specificity domains"/>
    <property type="match status" value="2"/>
</dbReference>
<gene>
    <name evidence="5" type="ORF">BFN10_12850</name>
    <name evidence="6" type="ORF">SAMN04490184_2672</name>
</gene>
<evidence type="ECO:0000259" key="4">
    <source>
        <dbReference type="Pfam" id="PF01420"/>
    </source>
</evidence>
<comment type="similarity">
    <text evidence="1">Belongs to the type-I restriction system S methylase family.</text>
</comment>
<reference evidence="5 7" key="1">
    <citation type="submission" date="2016-08" db="EMBL/GenBank/DDBJ databases">
        <title>Draft genome sequence of the type strain of Pseudomonas extremorientalis LMG 19695T isolated from drinking water reservoir.</title>
        <authorList>
            <person name="Tambong J.T."/>
        </authorList>
    </citation>
    <scope>NUCLEOTIDE SEQUENCE [LARGE SCALE GENOMIC DNA]</scope>
    <source>
        <strain evidence="5 7">LMG 19695</strain>
    </source>
</reference>
<dbReference type="SUPFAM" id="SSF116734">
    <property type="entry name" value="DNA methylase specificity domain"/>
    <property type="match status" value="2"/>
</dbReference>
<evidence type="ECO:0000313" key="8">
    <source>
        <dbReference type="Proteomes" id="UP000182654"/>
    </source>
</evidence>
<dbReference type="Proteomes" id="UP000181686">
    <property type="component" value="Unassembled WGS sequence"/>
</dbReference>
<dbReference type="InterPro" id="IPR000055">
    <property type="entry name" value="Restrct_endonuc_typeI_TRD"/>
</dbReference>
<organism evidence="5 7">
    <name type="scientific">Pseudomonas extremorientalis</name>
    <dbReference type="NCBI Taxonomy" id="169669"/>
    <lineage>
        <taxon>Bacteria</taxon>
        <taxon>Pseudomonadati</taxon>
        <taxon>Pseudomonadota</taxon>
        <taxon>Gammaproteobacteria</taxon>
        <taxon>Pseudomonadales</taxon>
        <taxon>Pseudomonadaceae</taxon>
        <taxon>Pseudomonas</taxon>
    </lineage>
</organism>
<keyword evidence="5" id="KW-0378">Hydrolase</keyword>
<evidence type="ECO:0000313" key="7">
    <source>
        <dbReference type="Proteomes" id="UP000181686"/>
    </source>
</evidence>
<accession>A0A1H0QZ88</accession>